<dbReference type="InterPro" id="IPR001279">
    <property type="entry name" value="Metallo-B-lactamas"/>
</dbReference>
<keyword evidence="3" id="KW-1185">Reference proteome</keyword>
<dbReference type="Proteomes" id="UP000536835">
    <property type="component" value="Unassembled WGS sequence"/>
</dbReference>
<dbReference type="InterPro" id="IPR036866">
    <property type="entry name" value="RibonucZ/Hydroxyglut_hydro"/>
</dbReference>
<evidence type="ECO:0000313" key="2">
    <source>
        <dbReference type="EMBL" id="NNU17064.1"/>
    </source>
</evidence>
<dbReference type="PANTHER" id="PTHR13754">
    <property type="entry name" value="METALLO-BETA-LACTAMASE SUPERFAMILY PROTEIN"/>
    <property type="match status" value="1"/>
</dbReference>
<feature type="domain" description="Metallo-beta-lactamase" evidence="1">
    <location>
        <begin position="191"/>
        <end position="248"/>
    </location>
</feature>
<comment type="caution">
    <text evidence="2">The sequence shown here is derived from an EMBL/GenBank/DDBJ whole genome shotgun (WGS) entry which is preliminary data.</text>
</comment>
<dbReference type="Pfam" id="PF00753">
    <property type="entry name" value="Lactamase_B"/>
    <property type="match status" value="1"/>
</dbReference>
<name>A0A7Y3W5X4_9PROT</name>
<proteinExistence type="predicted"/>
<dbReference type="EMBL" id="JABFCX010000003">
    <property type="protein sequence ID" value="NNU17064.1"/>
    <property type="molecule type" value="Genomic_DNA"/>
</dbReference>
<dbReference type="Gene3D" id="3.60.15.10">
    <property type="entry name" value="Ribonuclease Z/Hydroxyacylglutathione hydrolase-like"/>
    <property type="match status" value="1"/>
</dbReference>
<dbReference type="InterPro" id="IPR052926">
    <property type="entry name" value="Metallo-beta-lactamase_dom"/>
</dbReference>
<evidence type="ECO:0000313" key="3">
    <source>
        <dbReference type="Proteomes" id="UP000536835"/>
    </source>
</evidence>
<dbReference type="PANTHER" id="PTHR13754:SF13">
    <property type="entry name" value="METALLO-BETA-LACTAMASE SUPERFAMILY PROTEIN (AFU_ORTHOLOGUE AFUA_3G07630)"/>
    <property type="match status" value="1"/>
</dbReference>
<dbReference type="AlphaFoldDB" id="A0A7Y3W5X4"/>
<organism evidence="2 3">
    <name type="scientific">Parvularcula mediterranea</name>
    <dbReference type="NCBI Taxonomy" id="2732508"/>
    <lineage>
        <taxon>Bacteria</taxon>
        <taxon>Pseudomonadati</taxon>
        <taxon>Pseudomonadota</taxon>
        <taxon>Alphaproteobacteria</taxon>
        <taxon>Parvularculales</taxon>
        <taxon>Parvularculaceae</taxon>
        <taxon>Parvularcula</taxon>
    </lineage>
</organism>
<sequence length="457" mass="50215">MRKFKKDAFRREMAAGRAAFGSGDLDRSFHHFERAHILGQRWLLTHLSSHWWMLRVALKRRDGREIRGQLSRMMAVFPGYAFGWVPKGNTGGANVHPLKPMAIPDDLKSDLGRYSVTLDVLGRLPFLALVALVAFATYTEWNHRQQSEVIENDWQNRSLESVRDFGSVESLEILPLVGWLTDDDELMTEAGVSLLIKADDTTILYDFGLNAEGGSPSPLEANMRSLGVEPSEIDAIFISHRHRDHVGGKRWADAGSFSFGKVQQDLTGVTAWVPTELSHPTASVDLVSGPRKLAPGIASTGPIARQLFIGPVEEQALVINVEGRGLVTIVGCGHQTVPKLLTLIDEVFDEPLYGVVGDLHFPVPEGRLRMMGIDVQRRLASGRGSLAPIDRQDFLQQADRLSARLKMAALGGHDTSDEALGTFEALMGARFERLQVGRPVILTAPDQGAAASPPPQE</sequence>
<reference evidence="2 3" key="1">
    <citation type="submission" date="2020-05" db="EMBL/GenBank/DDBJ databases">
        <title>Parvularcula mediterraneae sp. nov., isolated from polypropylene straw from shallow seawater of the seashore of Laganas in Zakynthos island, Greece.</title>
        <authorList>
            <person name="Szabo I."/>
            <person name="Al-Omari J."/>
            <person name="Rado J."/>
            <person name="Szerdahelyi G.S."/>
        </authorList>
    </citation>
    <scope>NUCLEOTIDE SEQUENCE [LARGE SCALE GENOMIC DNA]</scope>
    <source>
        <strain evidence="2 3">ZS-1/3</strain>
    </source>
</reference>
<dbReference type="GO" id="GO:0016740">
    <property type="term" value="F:transferase activity"/>
    <property type="evidence" value="ECO:0007669"/>
    <property type="project" value="TreeGrafter"/>
</dbReference>
<dbReference type="SUPFAM" id="SSF56281">
    <property type="entry name" value="Metallo-hydrolase/oxidoreductase"/>
    <property type="match status" value="1"/>
</dbReference>
<gene>
    <name evidence="2" type="ORF">HK107_12100</name>
</gene>
<dbReference type="CDD" id="cd07713">
    <property type="entry name" value="DHPS-like_MBL-fold"/>
    <property type="match status" value="1"/>
</dbReference>
<protein>
    <submittedName>
        <fullName evidence="2">DUF3703 domain-containing protein</fullName>
    </submittedName>
</protein>
<dbReference type="RefSeq" id="WP_173200122.1">
    <property type="nucleotide sequence ID" value="NZ_JABFCX010000003.1"/>
</dbReference>
<dbReference type="Pfam" id="PF12487">
    <property type="entry name" value="DUF3703"/>
    <property type="match status" value="1"/>
</dbReference>
<dbReference type="InterPro" id="IPR041712">
    <property type="entry name" value="DHPS-like_MBL-fold"/>
</dbReference>
<dbReference type="InterPro" id="IPR022172">
    <property type="entry name" value="DUF3703"/>
</dbReference>
<evidence type="ECO:0000259" key="1">
    <source>
        <dbReference type="Pfam" id="PF00753"/>
    </source>
</evidence>
<accession>A0A7Y3W5X4</accession>